<evidence type="ECO:0000256" key="5">
    <source>
        <dbReference type="ARBA" id="ARBA00022771"/>
    </source>
</evidence>
<evidence type="ECO:0000256" key="4">
    <source>
        <dbReference type="ARBA" id="ARBA00022737"/>
    </source>
</evidence>
<evidence type="ECO:0000256" key="6">
    <source>
        <dbReference type="ARBA" id="ARBA00022833"/>
    </source>
</evidence>
<evidence type="ECO:0000256" key="1">
    <source>
        <dbReference type="ARBA" id="ARBA00004123"/>
    </source>
</evidence>
<evidence type="ECO:0000256" key="8">
    <source>
        <dbReference type="ARBA" id="ARBA00023125"/>
    </source>
</evidence>
<dbReference type="Ensembl" id="ENSPFOT00000019764.1">
    <property type="protein sequence ID" value="ENSPFOP00000019741.1"/>
    <property type="gene ID" value="ENSPFOG00000019617.1"/>
</dbReference>
<dbReference type="GO" id="GO:0000978">
    <property type="term" value="F:RNA polymerase II cis-regulatory region sequence-specific DNA binding"/>
    <property type="evidence" value="ECO:0007669"/>
    <property type="project" value="TreeGrafter"/>
</dbReference>
<dbReference type="GO" id="GO:0005634">
    <property type="term" value="C:nucleus"/>
    <property type="evidence" value="ECO:0007669"/>
    <property type="project" value="UniProtKB-SubCell"/>
</dbReference>
<dbReference type="GO" id="GO:0000981">
    <property type="term" value="F:DNA-binding transcription factor activity, RNA polymerase II-specific"/>
    <property type="evidence" value="ECO:0007669"/>
    <property type="project" value="TreeGrafter"/>
</dbReference>
<dbReference type="GO" id="GO:0008270">
    <property type="term" value="F:zinc ion binding"/>
    <property type="evidence" value="ECO:0007669"/>
    <property type="project" value="UniProtKB-KW"/>
</dbReference>
<keyword evidence="4" id="KW-0677">Repeat</keyword>
<name>A0A087YNY8_POEFO</name>
<reference evidence="14" key="2">
    <citation type="submission" date="2025-08" db="UniProtKB">
        <authorList>
            <consortium name="Ensembl"/>
        </authorList>
    </citation>
    <scope>IDENTIFICATION</scope>
</reference>
<evidence type="ECO:0000313" key="14">
    <source>
        <dbReference type="Ensembl" id="ENSPFOP00000019741.1"/>
    </source>
</evidence>
<dbReference type="FunFam" id="3.30.160.60:FF:001397">
    <property type="entry name" value="Datilografo, isoform A"/>
    <property type="match status" value="1"/>
</dbReference>
<evidence type="ECO:0000256" key="11">
    <source>
        <dbReference type="PROSITE-ProRule" id="PRU00042"/>
    </source>
</evidence>
<dbReference type="PROSITE" id="PS00028">
    <property type="entry name" value="ZINC_FINGER_C2H2_1"/>
    <property type="match status" value="5"/>
</dbReference>
<dbReference type="FunFam" id="3.30.160.60:FF:000624">
    <property type="entry name" value="zinc finger protein 697"/>
    <property type="match status" value="1"/>
</dbReference>
<keyword evidence="8" id="KW-0238">DNA-binding</keyword>
<dbReference type="AlphaFoldDB" id="A0A087YNY8"/>
<evidence type="ECO:0000256" key="2">
    <source>
        <dbReference type="ARBA" id="ARBA00006991"/>
    </source>
</evidence>
<keyword evidence="9" id="KW-0804">Transcription</keyword>
<keyword evidence="5 11" id="KW-0863">Zinc-finger</keyword>
<comment type="subcellular location">
    <subcellularLocation>
        <location evidence="1">Nucleus</location>
    </subcellularLocation>
</comment>
<evidence type="ECO:0000259" key="13">
    <source>
        <dbReference type="PROSITE" id="PS50157"/>
    </source>
</evidence>
<evidence type="ECO:0000313" key="15">
    <source>
        <dbReference type="Proteomes" id="UP000028760"/>
    </source>
</evidence>
<dbReference type="PANTHER" id="PTHR19818:SF139">
    <property type="entry name" value="PAIR-RULE PROTEIN ODD-PAIRED"/>
    <property type="match status" value="1"/>
</dbReference>
<dbReference type="Gene3D" id="3.30.160.60">
    <property type="entry name" value="Classic Zinc Finger"/>
    <property type="match status" value="6"/>
</dbReference>
<dbReference type="PANTHER" id="PTHR19818">
    <property type="entry name" value="ZINC FINGER PROTEIN ZIC AND GLI"/>
    <property type="match status" value="1"/>
</dbReference>
<feature type="domain" description="C2H2-type" evidence="13">
    <location>
        <begin position="257"/>
        <end position="284"/>
    </location>
</feature>
<keyword evidence="7" id="KW-0805">Transcription regulation</keyword>
<dbReference type="GeneTree" id="ENSGT01150000286971"/>
<feature type="domain" description="C2H2-type" evidence="13">
    <location>
        <begin position="201"/>
        <end position="228"/>
    </location>
</feature>
<dbReference type="Pfam" id="PF00096">
    <property type="entry name" value="zf-C2H2"/>
    <property type="match status" value="5"/>
</dbReference>
<dbReference type="Proteomes" id="UP000028760">
    <property type="component" value="Unassembled WGS sequence"/>
</dbReference>
<organism evidence="14 15">
    <name type="scientific">Poecilia formosa</name>
    <name type="common">Amazon molly</name>
    <name type="synonym">Limia formosa</name>
    <dbReference type="NCBI Taxonomy" id="48698"/>
    <lineage>
        <taxon>Eukaryota</taxon>
        <taxon>Metazoa</taxon>
        <taxon>Chordata</taxon>
        <taxon>Craniata</taxon>
        <taxon>Vertebrata</taxon>
        <taxon>Euteleostomi</taxon>
        <taxon>Actinopterygii</taxon>
        <taxon>Neopterygii</taxon>
        <taxon>Teleostei</taxon>
        <taxon>Neoteleostei</taxon>
        <taxon>Acanthomorphata</taxon>
        <taxon>Ovalentaria</taxon>
        <taxon>Atherinomorphae</taxon>
        <taxon>Cyprinodontiformes</taxon>
        <taxon>Poeciliidae</taxon>
        <taxon>Poeciliinae</taxon>
        <taxon>Poecilia</taxon>
    </lineage>
</organism>
<evidence type="ECO:0000256" key="3">
    <source>
        <dbReference type="ARBA" id="ARBA00022723"/>
    </source>
</evidence>
<evidence type="ECO:0000256" key="12">
    <source>
        <dbReference type="SAM" id="MobiDB-lite"/>
    </source>
</evidence>
<keyword evidence="3" id="KW-0479">Metal-binding</keyword>
<dbReference type="PROSITE" id="PS50157">
    <property type="entry name" value="ZINC_FINGER_C2H2_2"/>
    <property type="match status" value="6"/>
</dbReference>
<feature type="domain" description="C2H2-type" evidence="13">
    <location>
        <begin position="313"/>
        <end position="328"/>
    </location>
</feature>
<dbReference type="EMBL" id="AYCK01023565">
    <property type="status" value="NOT_ANNOTATED_CDS"/>
    <property type="molecule type" value="Genomic_DNA"/>
</dbReference>
<accession>A0A087YNY8</accession>
<evidence type="ECO:0000256" key="9">
    <source>
        <dbReference type="ARBA" id="ARBA00023163"/>
    </source>
</evidence>
<feature type="compositionally biased region" description="Polar residues" evidence="12">
    <location>
        <begin position="145"/>
        <end position="165"/>
    </location>
</feature>
<dbReference type="InterPro" id="IPR013087">
    <property type="entry name" value="Znf_C2H2_type"/>
</dbReference>
<protein>
    <recommendedName>
        <fullName evidence="13">C2H2-type domain-containing protein</fullName>
    </recommendedName>
</protein>
<dbReference type="SUPFAM" id="SSF57667">
    <property type="entry name" value="beta-beta-alpha zinc fingers"/>
    <property type="match status" value="3"/>
</dbReference>
<dbReference type="FunFam" id="3.30.160.60:FF:001049">
    <property type="entry name" value="zinc finger protein 319"/>
    <property type="match status" value="1"/>
</dbReference>
<dbReference type="eggNOG" id="KOG1721">
    <property type="taxonomic scope" value="Eukaryota"/>
</dbReference>
<comment type="similarity">
    <text evidence="2">Belongs to the krueppel C2H2-type zinc-finger protein family.</text>
</comment>
<dbReference type="STRING" id="48698.ENSPFOP00000019741"/>
<dbReference type="GO" id="GO:0042802">
    <property type="term" value="F:identical protein binding"/>
    <property type="evidence" value="ECO:0007669"/>
    <property type="project" value="UniProtKB-ARBA"/>
</dbReference>
<dbReference type="GO" id="GO:0045944">
    <property type="term" value="P:positive regulation of transcription by RNA polymerase II"/>
    <property type="evidence" value="ECO:0007669"/>
    <property type="project" value="UniProtKB-ARBA"/>
</dbReference>
<keyword evidence="15" id="KW-1185">Reference proteome</keyword>
<evidence type="ECO:0000256" key="7">
    <source>
        <dbReference type="ARBA" id="ARBA00023015"/>
    </source>
</evidence>
<dbReference type="FunFam" id="3.30.160.60:FF:000744">
    <property type="entry name" value="zinc finger E-box-binding homeobox 1"/>
    <property type="match status" value="1"/>
</dbReference>
<feature type="domain" description="C2H2-type" evidence="13">
    <location>
        <begin position="229"/>
        <end position="256"/>
    </location>
</feature>
<reference evidence="14" key="3">
    <citation type="submission" date="2025-09" db="UniProtKB">
        <authorList>
            <consortium name="Ensembl"/>
        </authorList>
    </citation>
    <scope>IDENTIFICATION</scope>
</reference>
<keyword evidence="10" id="KW-0539">Nucleus</keyword>
<reference evidence="15" key="1">
    <citation type="submission" date="2013-10" db="EMBL/GenBank/DDBJ databases">
        <authorList>
            <person name="Schartl M."/>
            <person name="Warren W."/>
        </authorList>
    </citation>
    <scope>NUCLEOTIDE SEQUENCE [LARGE SCALE GENOMIC DNA]</scope>
    <source>
        <strain evidence="15">female</strain>
    </source>
</reference>
<dbReference type="OMA" id="CREDRLL"/>
<dbReference type="InterPro" id="IPR036236">
    <property type="entry name" value="Znf_C2H2_sf"/>
</dbReference>
<keyword evidence="6" id="KW-0862">Zinc</keyword>
<evidence type="ECO:0000256" key="10">
    <source>
        <dbReference type="ARBA" id="ARBA00023242"/>
    </source>
</evidence>
<feature type="domain" description="C2H2-type" evidence="13">
    <location>
        <begin position="173"/>
        <end position="200"/>
    </location>
</feature>
<feature type="domain" description="C2H2-type" evidence="13">
    <location>
        <begin position="285"/>
        <end position="312"/>
    </location>
</feature>
<dbReference type="SMART" id="SM00355">
    <property type="entry name" value="ZnF_C2H2"/>
    <property type="match status" value="5"/>
</dbReference>
<dbReference type="FunFam" id="3.30.160.60:FF:000512">
    <property type="entry name" value="zinc finger protein 197 isoform X1"/>
    <property type="match status" value="1"/>
</dbReference>
<feature type="region of interest" description="Disordered" evidence="12">
    <location>
        <begin position="144"/>
        <end position="165"/>
    </location>
</feature>
<proteinExistence type="inferred from homology"/>
<sequence>MSSVQHLRDFIRERLTAAAEEIFIQVEKTIVRYEEELKLLETCWKPQIKQEEPELPLIETGLEELGPTKRNQKEPEPGGITGELTHPEPAQIKDELTEPQQLYVQHSNSQEGQQLVLTEETSVDPLSYQQTEAEPTAEQLYSYYGSESQTQSSEGTVSTVSQSLSHRNTDSSLKCDFCEKVFNYKNNLVQHRRTHTGERPFSCKTCGKSFSKSSNLKVHMRSHTGERPFICSICGKALSSNRHLSDHMVTHSSQRPYGCSVCGKTFSHESSFQYHMKGHNGDKPYSCDTCGKRFILSSSLLKHMRTHTGERPFCCTTCGKRFAQSSNL</sequence>
<feature type="region of interest" description="Disordered" evidence="12">
    <location>
        <begin position="62"/>
        <end position="86"/>
    </location>
</feature>
<dbReference type="InterPro" id="IPR050329">
    <property type="entry name" value="GLI_C2H2-zinc-finger"/>
</dbReference>
<dbReference type="FunFam" id="3.30.160.60:FF:000508">
    <property type="entry name" value="Myeloid zinc finger 1"/>
    <property type="match status" value="1"/>
</dbReference>